<evidence type="ECO:0000313" key="1">
    <source>
        <dbReference type="EMBL" id="KAF7426080.1"/>
    </source>
</evidence>
<dbReference type="RefSeq" id="XP_036629384.1">
    <property type="nucleotide sequence ID" value="XM_036777956.1"/>
</dbReference>
<dbReference type="OrthoDB" id="10357592at2759"/>
<reference evidence="1" key="1">
    <citation type="submission" date="2019-07" db="EMBL/GenBank/DDBJ databases">
        <authorList>
            <person name="Palmer J.M."/>
        </authorList>
    </citation>
    <scope>NUCLEOTIDE SEQUENCE</scope>
    <source>
        <strain evidence="1">PC9</strain>
    </source>
</reference>
<accession>A0A8H6ZNS2</accession>
<organism evidence="1 2">
    <name type="scientific">Pleurotus ostreatus</name>
    <name type="common">Oyster mushroom</name>
    <name type="synonym">White-rot fungus</name>
    <dbReference type="NCBI Taxonomy" id="5322"/>
    <lineage>
        <taxon>Eukaryota</taxon>
        <taxon>Fungi</taxon>
        <taxon>Dikarya</taxon>
        <taxon>Basidiomycota</taxon>
        <taxon>Agaricomycotina</taxon>
        <taxon>Agaricomycetes</taxon>
        <taxon>Agaricomycetidae</taxon>
        <taxon>Agaricales</taxon>
        <taxon>Pleurotineae</taxon>
        <taxon>Pleurotaceae</taxon>
        <taxon>Pleurotus</taxon>
    </lineage>
</organism>
<gene>
    <name evidence="1" type="ORF">PC9H_008446</name>
</gene>
<dbReference type="AlphaFoldDB" id="A0A8H6ZNS2"/>
<evidence type="ECO:0008006" key="3">
    <source>
        <dbReference type="Google" id="ProtNLM"/>
    </source>
</evidence>
<evidence type="ECO:0000313" key="2">
    <source>
        <dbReference type="Proteomes" id="UP000623687"/>
    </source>
</evidence>
<sequence length="526" mass="59904">MDPLSMTAAIVTFIDIANRIEFSVDRLSESRQTLKDLARHIVNELQELRVLCQRQEELHSGLPLGHDPLTTSLQNLHSELKAVLERCLKLIEPPKHSRLGMIKNMLIAWIKNPKIEAEISRLRDHVSSLHRQFAYITSMRLQNIEKCLLVDQMERRAGMHQMDRLFYRLFIDSYTSGTNPPPFMDNAMDSQFLRWQAQKVVDLLSCVWAKRAFIPQDFDRVLDFKTGHCTRVLPPPPSSSEFPEASRIRLVATEVFQTIQLLDSAPSDISMLYGARQLLRLDAYLWELGLSHHAAVVNNWIITIYRRLASSHRKFTPCVSHALGNLIVFGSGTPEWLDICKSTIVMICKEVVDTHTDDVGSLCIAATMHRYASKLAEYGLHDYAIEVERQSLALQRRVRLVLAQSGEVQSGLESKEEFYWATYLEAICLGQLAQSLTATCQHPEALVSGNGAIACTQALAGWDLYHQLRMNRLSEDVRNLLFDCTREIDSSASNDDRCPEEYYSVRSHSIIGEVHFTHSYMAWDSG</sequence>
<proteinExistence type="predicted"/>
<name>A0A8H6ZNS2_PLEOS</name>
<dbReference type="VEuPathDB" id="FungiDB:PC9H_008446"/>
<keyword evidence="2" id="KW-1185">Reference proteome</keyword>
<dbReference type="Proteomes" id="UP000623687">
    <property type="component" value="Unassembled WGS sequence"/>
</dbReference>
<dbReference type="GeneID" id="59378264"/>
<protein>
    <recommendedName>
        <fullName evidence="3">Fungal N-terminal domain-containing protein</fullName>
    </recommendedName>
</protein>
<dbReference type="EMBL" id="JACETU010000006">
    <property type="protein sequence ID" value="KAF7426080.1"/>
    <property type="molecule type" value="Genomic_DNA"/>
</dbReference>
<comment type="caution">
    <text evidence="1">The sequence shown here is derived from an EMBL/GenBank/DDBJ whole genome shotgun (WGS) entry which is preliminary data.</text>
</comment>